<gene>
    <name evidence="1" type="ORF">GGD55_003436</name>
</gene>
<name>A0A7W8UC80_9HYPH</name>
<dbReference type="EMBL" id="JACHBK010000007">
    <property type="protein sequence ID" value="MBB5536725.1"/>
    <property type="molecule type" value="Genomic_DNA"/>
</dbReference>
<accession>A0A7W8UC80</accession>
<dbReference type="Proteomes" id="UP000585507">
    <property type="component" value="Unassembled WGS sequence"/>
</dbReference>
<evidence type="ECO:0000313" key="2">
    <source>
        <dbReference type="Proteomes" id="UP000585507"/>
    </source>
</evidence>
<evidence type="ECO:0000313" key="1">
    <source>
        <dbReference type="EMBL" id="MBB5536725.1"/>
    </source>
</evidence>
<reference evidence="1 2" key="1">
    <citation type="submission" date="2020-08" db="EMBL/GenBank/DDBJ databases">
        <title>Genomic Encyclopedia of Type Strains, Phase IV (KMG-V): Genome sequencing to study the core and pangenomes of soil and plant-associated prokaryotes.</title>
        <authorList>
            <person name="Whitman W."/>
        </authorList>
    </citation>
    <scope>NUCLEOTIDE SEQUENCE [LARGE SCALE GENOMIC DNA]</scope>
    <source>
        <strain evidence="1 2">SEMIA 4084</strain>
    </source>
</reference>
<keyword evidence="2" id="KW-1185">Reference proteome</keyword>
<dbReference type="RefSeq" id="WP_018328497.1">
    <property type="nucleotide sequence ID" value="NZ_JACHBK010000007.1"/>
</dbReference>
<protein>
    <submittedName>
        <fullName evidence="1">Uncharacterized protein</fullName>
    </submittedName>
</protein>
<sequence length="58" mass="6868">MFYHGGMTLGYLTPPAKPEKTVRVEISARKDREEAIDIEQQRDQELSRAFLTPWHLFY</sequence>
<comment type="caution">
    <text evidence="1">The sequence shown here is derived from an EMBL/GenBank/DDBJ whole genome shotgun (WGS) entry which is preliminary data.</text>
</comment>
<proteinExistence type="predicted"/>
<organism evidence="1 2">
    <name type="scientific">Rhizobium giardinii</name>
    <dbReference type="NCBI Taxonomy" id="56731"/>
    <lineage>
        <taxon>Bacteria</taxon>
        <taxon>Pseudomonadati</taxon>
        <taxon>Pseudomonadota</taxon>
        <taxon>Alphaproteobacteria</taxon>
        <taxon>Hyphomicrobiales</taxon>
        <taxon>Rhizobiaceae</taxon>
        <taxon>Rhizobium/Agrobacterium group</taxon>
        <taxon>Rhizobium</taxon>
    </lineage>
</organism>
<dbReference type="AlphaFoldDB" id="A0A7W8UC80"/>